<dbReference type="AlphaFoldDB" id="A0AA39M725"/>
<comment type="caution">
    <text evidence="7">The sequence shown here is derived from an EMBL/GenBank/DDBJ whole genome shotgun (WGS) entry which is preliminary data.</text>
</comment>
<feature type="coiled-coil region" evidence="4">
    <location>
        <begin position="79"/>
        <end position="106"/>
    </location>
</feature>
<evidence type="ECO:0000256" key="4">
    <source>
        <dbReference type="SAM" id="Coils"/>
    </source>
</evidence>
<keyword evidence="1" id="KW-0479">Metal-binding</keyword>
<accession>A0AA39M725</accession>
<dbReference type="Pfam" id="PF04500">
    <property type="entry name" value="FLYWCH"/>
    <property type="match status" value="1"/>
</dbReference>
<dbReference type="Gene3D" id="2.20.25.240">
    <property type="match status" value="1"/>
</dbReference>
<gene>
    <name evidence="7" type="ORF">QR680_008104</name>
</gene>
<name>A0AA39M725_9BILA</name>
<keyword evidence="3" id="KW-0862">Zinc</keyword>
<dbReference type="InterPro" id="IPR007588">
    <property type="entry name" value="Znf_FLYWCH"/>
</dbReference>
<keyword evidence="4" id="KW-0175">Coiled coil</keyword>
<evidence type="ECO:0000256" key="1">
    <source>
        <dbReference type="ARBA" id="ARBA00022723"/>
    </source>
</evidence>
<evidence type="ECO:0000256" key="2">
    <source>
        <dbReference type="ARBA" id="ARBA00022771"/>
    </source>
</evidence>
<evidence type="ECO:0008006" key="9">
    <source>
        <dbReference type="Google" id="ProtNLM"/>
    </source>
</evidence>
<dbReference type="EMBL" id="JAUCMV010000001">
    <property type="protein sequence ID" value="KAK0423362.1"/>
    <property type="molecule type" value="Genomic_DNA"/>
</dbReference>
<evidence type="ECO:0000313" key="8">
    <source>
        <dbReference type="Proteomes" id="UP001175271"/>
    </source>
</evidence>
<keyword evidence="2" id="KW-0863">Zinc-finger</keyword>
<dbReference type="Pfam" id="PF10551">
    <property type="entry name" value="MULE"/>
    <property type="match status" value="1"/>
</dbReference>
<feature type="domain" description="MULE transposase" evidence="6">
    <location>
        <begin position="415"/>
        <end position="510"/>
    </location>
</feature>
<sequence length="551" mass="63464">MERTRSRCRRAPSVETLQSLETVGSELLDTNWANEIMSDDILDGGLDDMYTAMEEERMAKEVAHANEEEDRHRLRALEEEDIRRDLEEIRRDYNEYEDEDRRWEDDLFMEQEDGRERRRSLLAQTFAQNGQHRQRRVARQTASTTVRSYVSSFQSRGMRALQNRRELLAGLLKERLYSGDQEVPEMQLEEPEESEEPIIAAEADEQPAVDERAEEIFAPDSQDQAVPDSLPDSEQPVLDQLEDDDKVQKLSSRNNRITEAFGTGLYAKDGYAYRKAQKAALKSGKHAYRCIDQLCKGRVHIDETNDKGVIVTEHNHNPSQTMVDVRIAKDKLEKEARKVSTLSGSRQRRSRQRLKRKEGDMLANIEDPFAFEIPLRFRTYNEDLFMIADINDNGNRAVIFLSDFGTSLLARYKNIAFDGTFRIVPNHMLQLFTVHAFLNNRSSLPACYVVVNKKTTDLYRTVFQKSNEQFGDSGPPKSCMSDFEKASFGAARDIWPDIDVNLCHFHLGQNVYRQVQSIPGLSARYNGSPTMTDLLEVLFARNPGDFDFDND</sequence>
<keyword evidence="8" id="KW-1185">Reference proteome</keyword>
<organism evidence="7 8">
    <name type="scientific">Steinernema hermaphroditum</name>
    <dbReference type="NCBI Taxonomy" id="289476"/>
    <lineage>
        <taxon>Eukaryota</taxon>
        <taxon>Metazoa</taxon>
        <taxon>Ecdysozoa</taxon>
        <taxon>Nematoda</taxon>
        <taxon>Chromadorea</taxon>
        <taxon>Rhabditida</taxon>
        <taxon>Tylenchina</taxon>
        <taxon>Panagrolaimomorpha</taxon>
        <taxon>Strongyloidoidea</taxon>
        <taxon>Steinernematidae</taxon>
        <taxon>Steinernema</taxon>
    </lineage>
</organism>
<feature type="domain" description="FLYWCH-type" evidence="5">
    <location>
        <begin position="268"/>
        <end position="316"/>
    </location>
</feature>
<dbReference type="Proteomes" id="UP001175271">
    <property type="component" value="Unassembled WGS sequence"/>
</dbReference>
<evidence type="ECO:0000256" key="3">
    <source>
        <dbReference type="ARBA" id="ARBA00022833"/>
    </source>
</evidence>
<dbReference type="InterPro" id="IPR018289">
    <property type="entry name" value="MULE_transposase_dom"/>
</dbReference>
<protein>
    <recommendedName>
        <fullName evidence="9">MULE transposase domain-containing protein</fullName>
    </recommendedName>
</protein>
<reference evidence="7" key="1">
    <citation type="submission" date="2023-06" db="EMBL/GenBank/DDBJ databases">
        <title>Genomic analysis of the entomopathogenic nematode Steinernema hermaphroditum.</title>
        <authorList>
            <person name="Schwarz E.M."/>
            <person name="Heppert J.K."/>
            <person name="Baniya A."/>
            <person name="Schwartz H.T."/>
            <person name="Tan C.-H."/>
            <person name="Antoshechkin I."/>
            <person name="Sternberg P.W."/>
            <person name="Goodrich-Blair H."/>
            <person name="Dillman A.R."/>
        </authorList>
    </citation>
    <scope>NUCLEOTIDE SEQUENCE</scope>
    <source>
        <strain evidence="7">PS9179</strain>
        <tissue evidence="7">Whole animal</tissue>
    </source>
</reference>
<evidence type="ECO:0000259" key="6">
    <source>
        <dbReference type="Pfam" id="PF10551"/>
    </source>
</evidence>
<evidence type="ECO:0000259" key="5">
    <source>
        <dbReference type="Pfam" id="PF04500"/>
    </source>
</evidence>
<proteinExistence type="predicted"/>
<dbReference type="GO" id="GO:0008270">
    <property type="term" value="F:zinc ion binding"/>
    <property type="evidence" value="ECO:0007669"/>
    <property type="project" value="UniProtKB-KW"/>
</dbReference>
<evidence type="ECO:0000313" key="7">
    <source>
        <dbReference type="EMBL" id="KAK0423362.1"/>
    </source>
</evidence>